<evidence type="ECO:0000259" key="9">
    <source>
        <dbReference type="PROSITE" id="PS50157"/>
    </source>
</evidence>
<evidence type="ECO:0000256" key="8">
    <source>
        <dbReference type="PROSITE-ProRule" id="PRU00042"/>
    </source>
</evidence>
<accession>A0A8J5K801</accession>
<comment type="subcellular location">
    <subcellularLocation>
        <location evidence="1">Nucleus</location>
    </subcellularLocation>
</comment>
<dbReference type="AlphaFoldDB" id="A0A8J5K801"/>
<dbReference type="SUPFAM" id="SSF57667">
    <property type="entry name" value="beta-beta-alpha zinc fingers"/>
    <property type="match status" value="3"/>
</dbReference>
<evidence type="ECO:0000313" key="10">
    <source>
        <dbReference type="EMBL" id="KAG7170956.1"/>
    </source>
</evidence>
<keyword evidence="2" id="KW-0479">Metal-binding</keyword>
<proteinExistence type="inferred from homology"/>
<dbReference type="Pfam" id="PF00096">
    <property type="entry name" value="zf-C2H2"/>
    <property type="match status" value="2"/>
</dbReference>
<evidence type="ECO:0000256" key="7">
    <source>
        <dbReference type="ARBA" id="ARBA00037948"/>
    </source>
</evidence>
<keyword evidence="11" id="KW-1185">Reference proteome</keyword>
<dbReference type="Gene3D" id="3.30.160.60">
    <property type="entry name" value="Classic Zinc Finger"/>
    <property type="match status" value="4"/>
</dbReference>
<dbReference type="InterPro" id="IPR013087">
    <property type="entry name" value="Znf_C2H2_type"/>
</dbReference>
<evidence type="ECO:0000256" key="2">
    <source>
        <dbReference type="ARBA" id="ARBA00022723"/>
    </source>
</evidence>
<evidence type="ECO:0000256" key="6">
    <source>
        <dbReference type="ARBA" id="ARBA00023242"/>
    </source>
</evidence>
<comment type="similarity">
    <text evidence="7">Belongs to the snail C2H2-type zinc-finger protein family.</text>
</comment>
<dbReference type="PROSITE" id="PS50157">
    <property type="entry name" value="ZINC_FINGER_C2H2_2"/>
    <property type="match status" value="4"/>
</dbReference>
<keyword evidence="5" id="KW-0862">Zinc</keyword>
<comment type="caution">
    <text evidence="10">The sequence shown here is derived from an EMBL/GenBank/DDBJ whole genome shotgun (WGS) entry which is preliminary data.</text>
</comment>
<dbReference type="FunFam" id="3.30.160.60:FF:000145">
    <property type="entry name" value="Zinc finger protein 574"/>
    <property type="match status" value="1"/>
</dbReference>
<dbReference type="PANTHER" id="PTHR24388:SF54">
    <property type="entry name" value="PROTEIN ESCARGOT"/>
    <property type="match status" value="1"/>
</dbReference>
<dbReference type="GO" id="GO:0008270">
    <property type="term" value="F:zinc ion binding"/>
    <property type="evidence" value="ECO:0007669"/>
    <property type="project" value="UniProtKB-KW"/>
</dbReference>
<feature type="domain" description="C2H2-type" evidence="9">
    <location>
        <begin position="28"/>
        <end position="55"/>
    </location>
</feature>
<dbReference type="InterPro" id="IPR050527">
    <property type="entry name" value="Snail/Krueppel_Znf"/>
</dbReference>
<evidence type="ECO:0000313" key="11">
    <source>
        <dbReference type="Proteomes" id="UP000747542"/>
    </source>
</evidence>
<reference evidence="10" key="1">
    <citation type="journal article" date="2021" name="Sci. Adv.">
        <title>The American lobster genome reveals insights on longevity, neural, and immune adaptations.</title>
        <authorList>
            <person name="Polinski J.M."/>
            <person name="Zimin A.V."/>
            <person name="Clark K.F."/>
            <person name="Kohn A.B."/>
            <person name="Sadowski N."/>
            <person name="Timp W."/>
            <person name="Ptitsyn A."/>
            <person name="Khanna P."/>
            <person name="Romanova D.Y."/>
            <person name="Williams P."/>
            <person name="Greenwood S.J."/>
            <person name="Moroz L.L."/>
            <person name="Walt D.R."/>
            <person name="Bodnar A.G."/>
        </authorList>
    </citation>
    <scope>NUCLEOTIDE SEQUENCE</scope>
    <source>
        <strain evidence="10">GMGI-L3</strain>
    </source>
</reference>
<feature type="domain" description="C2H2-type" evidence="9">
    <location>
        <begin position="467"/>
        <end position="494"/>
    </location>
</feature>
<name>A0A8J5K801_HOMAM</name>
<keyword evidence="6" id="KW-0539">Nucleus</keyword>
<sequence length="537" mass="60292">MISADITEDCILPVVHIRIVHDGDCLKHSCDFCRKSFQSADDLAQHVQVNREEATLCEYCGLNLTSKEYLVNHIQLKHYSGFAASLTCDLGIVELNLKDISSMGMGDPDCKTLFQVIEVSLTKDLVNSPASRTKVIKENVIKIDSLKKDKEGITNVLYKDTIQTPNTNISVISNCENQSPCPLTEKDPGIGIICGNSLNKTVSEKSMEDGYESQLEMIICCDTDEKSIVASSPGEIIVTVESEEELVWSKEVMSQVICSSGILKRTPGISDLEKEDPAPQSVTVQCVNNYCGRNYSHQSDFVNQGQEQAFPRKLNNESVKCKDDTLDITDNKLNFNKSAIMKTIHSDSPPKLASSSTGRSALAKSLQETLSVQSQLQRMKMCRICGMVFRNLGYQEQHENTFHGIRIKCELCDDSFVYSKSLRNHRLRKHSSTSAGFQCEDCDKIFKCRSNLWSHRLTHLSQEMRRFQCPQCPQRFAIKSKLNKHLQSHTGEKKFQCGECVPISITKTRNTLISALVMSYHWCSQDCEANTLPPILK</sequence>
<dbReference type="GO" id="GO:0000978">
    <property type="term" value="F:RNA polymerase II cis-regulatory region sequence-specific DNA binding"/>
    <property type="evidence" value="ECO:0007669"/>
    <property type="project" value="TreeGrafter"/>
</dbReference>
<feature type="domain" description="C2H2-type" evidence="9">
    <location>
        <begin position="407"/>
        <end position="435"/>
    </location>
</feature>
<gene>
    <name evidence="10" type="primary">Znf100-L1</name>
    <name evidence="10" type="ORF">Hamer_G012529</name>
</gene>
<evidence type="ECO:0000256" key="3">
    <source>
        <dbReference type="ARBA" id="ARBA00022737"/>
    </source>
</evidence>
<evidence type="ECO:0000256" key="4">
    <source>
        <dbReference type="ARBA" id="ARBA00022771"/>
    </source>
</evidence>
<dbReference type="Proteomes" id="UP000747542">
    <property type="component" value="Unassembled WGS sequence"/>
</dbReference>
<organism evidence="10 11">
    <name type="scientific">Homarus americanus</name>
    <name type="common">American lobster</name>
    <dbReference type="NCBI Taxonomy" id="6706"/>
    <lineage>
        <taxon>Eukaryota</taxon>
        <taxon>Metazoa</taxon>
        <taxon>Ecdysozoa</taxon>
        <taxon>Arthropoda</taxon>
        <taxon>Crustacea</taxon>
        <taxon>Multicrustacea</taxon>
        <taxon>Malacostraca</taxon>
        <taxon>Eumalacostraca</taxon>
        <taxon>Eucarida</taxon>
        <taxon>Decapoda</taxon>
        <taxon>Pleocyemata</taxon>
        <taxon>Astacidea</taxon>
        <taxon>Nephropoidea</taxon>
        <taxon>Nephropidae</taxon>
        <taxon>Homarus</taxon>
    </lineage>
</organism>
<dbReference type="PANTHER" id="PTHR24388">
    <property type="entry name" value="ZINC FINGER PROTEIN"/>
    <property type="match status" value="1"/>
</dbReference>
<dbReference type="GO" id="GO:0005634">
    <property type="term" value="C:nucleus"/>
    <property type="evidence" value="ECO:0007669"/>
    <property type="project" value="UniProtKB-SubCell"/>
</dbReference>
<dbReference type="GO" id="GO:0000981">
    <property type="term" value="F:DNA-binding transcription factor activity, RNA polymerase II-specific"/>
    <property type="evidence" value="ECO:0007669"/>
    <property type="project" value="TreeGrafter"/>
</dbReference>
<dbReference type="EMBL" id="JAHLQT010013238">
    <property type="protein sequence ID" value="KAG7170956.1"/>
    <property type="molecule type" value="Genomic_DNA"/>
</dbReference>
<dbReference type="SMART" id="SM00355">
    <property type="entry name" value="ZnF_C2H2"/>
    <property type="match status" value="6"/>
</dbReference>
<evidence type="ECO:0000256" key="5">
    <source>
        <dbReference type="ARBA" id="ARBA00022833"/>
    </source>
</evidence>
<feature type="domain" description="C2H2-type" evidence="9">
    <location>
        <begin position="437"/>
        <end position="464"/>
    </location>
</feature>
<protein>
    <submittedName>
        <fullName evidence="10">Zinc finger protein 100-like 1</fullName>
    </submittedName>
</protein>
<dbReference type="PROSITE" id="PS00028">
    <property type="entry name" value="ZINC_FINGER_C2H2_1"/>
    <property type="match status" value="4"/>
</dbReference>
<keyword evidence="4 8" id="KW-0863">Zinc-finger</keyword>
<keyword evidence="3" id="KW-0677">Repeat</keyword>
<dbReference type="InterPro" id="IPR036236">
    <property type="entry name" value="Znf_C2H2_sf"/>
</dbReference>
<evidence type="ECO:0000256" key="1">
    <source>
        <dbReference type="ARBA" id="ARBA00004123"/>
    </source>
</evidence>